<dbReference type="VEuPathDB" id="FungiDB:Malapachy_2143"/>
<feature type="compositionally biased region" description="Basic and acidic residues" evidence="1">
    <location>
        <begin position="697"/>
        <end position="709"/>
    </location>
</feature>
<protein>
    <recommendedName>
        <fullName evidence="4">Pet127-domain-containing protein</fullName>
    </recommendedName>
</protein>
<keyword evidence="3" id="KW-1185">Reference proteome</keyword>
<dbReference type="STRING" id="77020.A0A0M9VQI1"/>
<organism evidence="2 3">
    <name type="scientific">Malassezia pachydermatis</name>
    <dbReference type="NCBI Taxonomy" id="77020"/>
    <lineage>
        <taxon>Eukaryota</taxon>
        <taxon>Fungi</taxon>
        <taxon>Dikarya</taxon>
        <taxon>Basidiomycota</taxon>
        <taxon>Ustilaginomycotina</taxon>
        <taxon>Malasseziomycetes</taxon>
        <taxon>Malasseziales</taxon>
        <taxon>Malasseziaceae</taxon>
        <taxon>Malassezia</taxon>
    </lineage>
</organism>
<feature type="region of interest" description="Disordered" evidence="1">
    <location>
        <begin position="697"/>
        <end position="729"/>
    </location>
</feature>
<dbReference type="OrthoDB" id="10249045at2759"/>
<dbReference type="GO" id="GO:0000964">
    <property type="term" value="P:mitochondrial RNA 5'-end processing"/>
    <property type="evidence" value="ECO:0007669"/>
    <property type="project" value="TreeGrafter"/>
</dbReference>
<dbReference type="EMBL" id="LGAV01000002">
    <property type="protein sequence ID" value="KOS15562.1"/>
    <property type="molecule type" value="Genomic_DNA"/>
</dbReference>
<dbReference type="GeneID" id="28728510"/>
<dbReference type="RefSeq" id="XP_017993194.1">
    <property type="nucleotide sequence ID" value="XM_018136635.1"/>
</dbReference>
<feature type="compositionally biased region" description="Basic and acidic residues" evidence="1">
    <location>
        <begin position="74"/>
        <end position="97"/>
    </location>
</feature>
<dbReference type="PANTHER" id="PTHR31014:SF0">
    <property type="entry name" value="MITOCHONDRIAL TRANSLATION SYSTEM COMPONENT PET127-RELATED"/>
    <property type="match status" value="1"/>
</dbReference>
<feature type="region of interest" description="Disordered" evidence="1">
    <location>
        <begin position="29"/>
        <end position="113"/>
    </location>
</feature>
<sequence length="729" mass="83208">MWVAWGTRWPQMGVPRPATVLIGARGLHSSLSVPKKQTKTRTSATRKDTVVKTPRKEKRRAKDKNKTQSSATKAETKLDDDADTDAKSDEKQKRATTKDTGSARTNSNTRATSFLFGDEAQKARVVRLEMCEKEAEHGLRFGTLSSSDVRIKPVKPLRPMEVATLAHGLDRVLFNPGIHWLRDKRTGIYNFDPHLRSVLDVDLFDYSALPPYLTSSRDPELLEITKKQKMKYCGSTSSMTGLLSHCYFLLSRWKEPEMGGFSPSFSDMSSGFSEGAKLPVSIKLQYQPGGFYAVDADKGSDGETDNTNYVLTSLGKSLEKFLTASPQEYAKYERVNSWKLTEKERTQKEAYHYAKTDRFLLRSQLDCQDPRLPNKTFDLKTRAVVSIRNDRANYAEGSGYQIQHARGLWESFEREYWDMVRAAFLKYNFQVRIGHMDGIFVAYHNTAQIFGFQYISLEEMNMRLFGSNEMGDMAYHMSLGLLERILDTATECIPNETLSITMETRPGSGSMSVIVEASSSPQVLQLDIEMDRYVNEALVRGPVDLAQFHGPKSASQLEDMLHGRHEDDLSKLDWHVDYCITPRHDLSEDQVHANLKDIRQRQRAMRTLCLPNVAMLNEREAYRIEVLGKRPDALKRFLEEREDGTAIGMPLAPGQHTTRELIEKQNTIPLDEAPKKVPTTPVRWLRYPDMTVKRVRELSRQGHDKHQQETKTTAFQKPKVYQSKRQAHT</sequence>
<gene>
    <name evidence="2" type="ORF">Malapachy_2143</name>
</gene>
<dbReference type="InterPro" id="IPR013943">
    <property type="entry name" value="Pet127"/>
</dbReference>
<evidence type="ECO:0000256" key="1">
    <source>
        <dbReference type="SAM" id="MobiDB-lite"/>
    </source>
</evidence>
<evidence type="ECO:0000313" key="2">
    <source>
        <dbReference type="EMBL" id="KOS15562.1"/>
    </source>
</evidence>
<reference evidence="2 3" key="1">
    <citation type="submission" date="2015-07" db="EMBL/GenBank/DDBJ databases">
        <title>Draft Genome Sequence of Malassezia furfur CBS1878 and Malassezia pachydermatis CBS1879.</title>
        <authorList>
            <person name="Triana S."/>
            <person name="Ohm R."/>
            <person name="Gonzalez A."/>
            <person name="DeCock H."/>
            <person name="Restrepo S."/>
            <person name="Celis A."/>
        </authorList>
    </citation>
    <scope>NUCLEOTIDE SEQUENCE [LARGE SCALE GENOMIC DNA]</scope>
    <source>
        <strain evidence="2 3">CBS 1879</strain>
    </source>
</reference>
<dbReference type="Proteomes" id="UP000037751">
    <property type="component" value="Unassembled WGS sequence"/>
</dbReference>
<comment type="caution">
    <text evidence="2">The sequence shown here is derived from an EMBL/GenBank/DDBJ whole genome shotgun (WGS) entry which is preliminary data.</text>
</comment>
<name>A0A0M9VQI1_9BASI</name>
<feature type="compositionally biased region" description="Polar residues" evidence="1">
    <location>
        <begin position="98"/>
        <end position="112"/>
    </location>
</feature>
<evidence type="ECO:0008006" key="4">
    <source>
        <dbReference type="Google" id="ProtNLM"/>
    </source>
</evidence>
<dbReference type="PANTHER" id="PTHR31014">
    <property type="entry name" value="MITOCHONDRIAL TRANSLATION SYSTEM COMPONENT PET127-RELATED"/>
    <property type="match status" value="1"/>
</dbReference>
<dbReference type="AlphaFoldDB" id="A0A0M9VQI1"/>
<proteinExistence type="predicted"/>
<accession>A0A0M9VQI1</accession>
<dbReference type="GO" id="GO:0005740">
    <property type="term" value="C:mitochondrial envelope"/>
    <property type="evidence" value="ECO:0007669"/>
    <property type="project" value="TreeGrafter"/>
</dbReference>
<feature type="compositionally biased region" description="Basic residues" evidence="1">
    <location>
        <begin position="53"/>
        <end position="63"/>
    </location>
</feature>
<evidence type="ECO:0000313" key="3">
    <source>
        <dbReference type="Proteomes" id="UP000037751"/>
    </source>
</evidence>
<dbReference type="Pfam" id="PF08634">
    <property type="entry name" value="Pet127"/>
    <property type="match status" value="1"/>
</dbReference>